<name>A0A8J5VBV6_ZIZPA</name>
<dbReference type="AlphaFoldDB" id="A0A8J5VBV6"/>
<reference evidence="2" key="2">
    <citation type="submission" date="2021-02" db="EMBL/GenBank/DDBJ databases">
        <authorList>
            <person name="Kimball J.A."/>
            <person name="Haas M.W."/>
            <person name="Macchietto M."/>
            <person name="Kono T."/>
            <person name="Duquette J."/>
            <person name="Shao M."/>
        </authorList>
    </citation>
    <scope>NUCLEOTIDE SEQUENCE</scope>
    <source>
        <tissue evidence="2">Fresh leaf tissue</tissue>
    </source>
</reference>
<proteinExistence type="predicted"/>
<keyword evidence="1" id="KW-0812">Transmembrane</keyword>
<keyword evidence="3" id="KW-1185">Reference proteome</keyword>
<comment type="caution">
    <text evidence="2">The sequence shown here is derived from an EMBL/GenBank/DDBJ whole genome shotgun (WGS) entry which is preliminary data.</text>
</comment>
<keyword evidence="1" id="KW-0472">Membrane</keyword>
<keyword evidence="1" id="KW-1133">Transmembrane helix</keyword>
<reference evidence="2" key="1">
    <citation type="journal article" date="2021" name="bioRxiv">
        <title>Whole Genome Assembly and Annotation of Northern Wild Rice, Zizania palustris L., Supports a Whole Genome Duplication in the Zizania Genus.</title>
        <authorList>
            <person name="Haas M."/>
            <person name="Kono T."/>
            <person name="Macchietto M."/>
            <person name="Millas R."/>
            <person name="McGilp L."/>
            <person name="Shao M."/>
            <person name="Duquette J."/>
            <person name="Hirsch C.N."/>
            <person name="Kimball J."/>
        </authorList>
    </citation>
    <scope>NUCLEOTIDE SEQUENCE</scope>
    <source>
        <tissue evidence="2">Fresh leaf tissue</tissue>
    </source>
</reference>
<organism evidence="2 3">
    <name type="scientific">Zizania palustris</name>
    <name type="common">Northern wild rice</name>
    <dbReference type="NCBI Taxonomy" id="103762"/>
    <lineage>
        <taxon>Eukaryota</taxon>
        <taxon>Viridiplantae</taxon>
        <taxon>Streptophyta</taxon>
        <taxon>Embryophyta</taxon>
        <taxon>Tracheophyta</taxon>
        <taxon>Spermatophyta</taxon>
        <taxon>Magnoliopsida</taxon>
        <taxon>Liliopsida</taxon>
        <taxon>Poales</taxon>
        <taxon>Poaceae</taxon>
        <taxon>BOP clade</taxon>
        <taxon>Oryzoideae</taxon>
        <taxon>Oryzeae</taxon>
        <taxon>Zizaniinae</taxon>
        <taxon>Zizania</taxon>
    </lineage>
</organism>
<evidence type="ECO:0000256" key="1">
    <source>
        <dbReference type="SAM" id="Phobius"/>
    </source>
</evidence>
<sequence length="73" mass="8602">MRRRFHAFFCSGTRHGRQFITACELHYDERSFTLRHLLIIRWYPSLVTCVIRGVITPVLLATCSLPLLLTAYY</sequence>
<accession>A0A8J5VBV6</accession>
<dbReference type="Proteomes" id="UP000729402">
    <property type="component" value="Unassembled WGS sequence"/>
</dbReference>
<evidence type="ECO:0000313" key="3">
    <source>
        <dbReference type="Proteomes" id="UP000729402"/>
    </source>
</evidence>
<gene>
    <name evidence="2" type="ORF">GUJ93_ZPchr0002g26490</name>
</gene>
<dbReference type="EMBL" id="JAAALK010000287">
    <property type="protein sequence ID" value="KAG8059865.1"/>
    <property type="molecule type" value="Genomic_DNA"/>
</dbReference>
<evidence type="ECO:0000313" key="2">
    <source>
        <dbReference type="EMBL" id="KAG8059865.1"/>
    </source>
</evidence>
<feature type="transmembrane region" description="Helical" evidence="1">
    <location>
        <begin position="42"/>
        <end position="69"/>
    </location>
</feature>
<protein>
    <submittedName>
        <fullName evidence="2">Uncharacterized protein</fullName>
    </submittedName>
</protein>